<evidence type="ECO:0000313" key="3">
    <source>
        <dbReference type="EMBL" id="QPC84792.1"/>
    </source>
</evidence>
<name>A0A7S8IGK5_9CHLR</name>
<feature type="transmembrane region" description="Helical" evidence="1">
    <location>
        <begin position="18"/>
        <end position="37"/>
    </location>
</feature>
<keyword evidence="4" id="KW-1185">Reference proteome</keyword>
<reference evidence="3 4" key="1">
    <citation type="submission" date="2020-02" db="EMBL/GenBank/DDBJ databases">
        <authorList>
            <person name="Zheng R.K."/>
            <person name="Sun C.M."/>
        </authorList>
    </citation>
    <scope>NUCLEOTIDE SEQUENCE [LARGE SCALE GENOMIC DNA]</scope>
    <source>
        <strain evidence="4">rifampicinis</strain>
    </source>
</reference>
<evidence type="ECO:0000313" key="4">
    <source>
        <dbReference type="Proteomes" id="UP000594468"/>
    </source>
</evidence>
<keyword evidence="3" id="KW-0378">Hydrolase</keyword>
<evidence type="ECO:0000256" key="1">
    <source>
        <dbReference type="SAM" id="Phobius"/>
    </source>
</evidence>
<dbReference type="SUPFAM" id="SSF53474">
    <property type="entry name" value="alpha/beta-Hydrolases"/>
    <property type="match status" value="1"/>
</dbReference>
<dbReference type="KEGG" id="pmet:G4Y79_10575"/>
<sequence>MAQAEQHTRRWPRLLRRFLIVLAIIVIIALVSFVVWASSTNPLMAEAAAALQDTASVDVAEEAFISFMPQGDAPDTGLILYPGGRVQPGAYAPLASAIAEQGYYAAIVYAPLNLAFFDTDAALKVIEAHPEVTHWAVGGHSLGGVAASLFVSNHPQLVDGLLFMGSYPANDELAQYEDLEVVSLYGTDDGLADVDTILTSAENLPADTQFIAIEGGNHAQFGYYGDQAGDNPAAISREEQQAQVLEAAVQLLSRIEAER</sequence>
<keyword evidence="1" id="KW-0812">Transmembrane</keyword>
<evidence type="ECO:0000259" key="2">
    <source>
        <dbReference type="Pfam" id="PF12695"/>
    </source>
</evidence>
<accession>A0A7S8IGK5</accession>
<dbReference type="GO" id="GO:0016787">
    <property type="term" value="F:hydrolase activity"/>
    <property type="evidence" value="ECO:0007669"/>
    <property type="project" value="UniProtKB-KW"/>
</dbReference>
<keyword evidence="1" id="KW-0472">Membrane</keyword>
<dbReference type="EMBL" id="CP062983">
    <property type="protein sequence ID" value="QPC84792.1"/>
    <property type="molecule type" value="Genomic_DNA"/>
</dbReference>
<gene>
    <name evidence="3" type="ORF">G4Y79_10575</name>
</gene>
<dbReference type="Gene3D" id="3.40.50.1820">
    <property type="entry name" value="alpha/beta hydrolase"/>
    <property type="match status" value="1"/>
</dbReference>
<dbReference type="Pfam" id="PF12695">
    <property type="entry name" value="Abhydrolase_5"/>
    <property type="match status" value="1"/>
</dbReference>
<protein>
    <submittedName>
        <fullName evidence="3">Alpha/beta hydrolase</fullName>
    </submittedName>
</protein>
<feature type="domain" description="Alpha/beta hydrolase fold-5" evidence="2">
    <location>
        <begin position="77"/>
        <end position="241"/>
    </location>
</feature>
<proteinExistence type="predicted"/>
<dbReference type="AlphaFoldDB" id="A0A7S8IGK5"/>
<dbReference type="InterPro" id="IPR029059">
    <property type="entry name" value="AB_hydrolase_5"/>
</dbReference>
<dbReference type="Proteomes" id="UP000594468">
    <property type="component" value="Chromosome"/>
</dbReference>
<organism evidence="3 4">
    <name type="scientific">Phototrophicus methaneseepsis</name>
    <dbReference type="NCBI Taxonomy" id="2710758"/>
    <lineage>
        <taxon>Bacteria</taxon>
        <taxon>Bacillati</taxon>
        <taxon>Chloroflexota</taxon>
        <taxon>Candidatus Thermofontia</taxon>
        <taxon>Phototrophicales</taxon>
        <taxon>Phototrophicaceae</taxon>
        <taxon>Phototrophicus</taxon>
    </lineage>
</organism>
<dbReference type="InterPro" id="IPR029058">
    <property type="entry name" value="AB_hydrolase_fold"/>
</dbReference>
<dbReference type="RefSeq" id="WP_195172855.1">
    <property type="nucleotide sequence ID" value="NZ_CP062983.1"/>
</dbReference>
<keyword evidence="1" id="KW-1133">Transmembrane helix</keyword>